<dbReference type="Pfam" id="PF20441">
    <property type="entry name" value="TerL_nuclease"/>
    <property type="match status" value="1"/>
</dbReference>
<dbReference type="InterPro" id="IPR046461">
    <property type="entry name" value="TerL_ATPase"/>
</dbReference>
<reference evidence="4" key="1">
    <citation type="journal article" date="2019" name="Int. J. Syst. Evol. Microbiol.">
        <title>The Global Catalogue of Microorganisms (GCM) 10K type strain sequencing project: providing services to taxonomists for standard genome sequencing and annotation.</title>
        <authorList>
            <consortium name="The Broad Institute Genomics Platform"/>
            <consortium name="The Broad Institute Genome Sequencing Center for Infectious Disease"/>
            <person name="Wu L."/>
            <person name="Ma J."/>
        </authorList>
    </citation>
    <scope>NUCLEOTIDE SEQUENCE [LARGE SCALE GENOMIC DNA]</scope>
    <source>
        <strain evidence="4">LMG 29894</strain>
    </source>
</reference>
<comment type="caution">
    <text evidence="3">The sequence shown here is derived from an EMBL/GenBank/DDBJ whole genome shotgun (WGS) entry which is preliminary data.</text>
</comment>
<keyword evidence="4" id="KW-1185">Reference proteome</keyword>
<accession>A0ABV8MXA3</accession>
<dbReference type="RefSeq" id="WP_378168779.1">
    <property type="nucleotide sequence ID" value="NZ_JBHSBU010000004.1"/>
</dbReference>
<organism evidence="3 4">
    <name type="scientific">Chitinimonas lacunae</name>
    <dbReference type="NCBI Taxonomy" id="1963018"/>
    <lineage>
        <taxon>Bacteria</taxon>
        <taxon>Pseudomonadati</taxon>
        <taxon>Pseudomonadota</taxon>
        <taxon>Betaproteobacteria</taxon>
        <taxon>Neisseriales</taxon>
        <taxon>Chitinibacteraceae</taxon>
        <taxon>Chitinimonas</taxon>
    </lineage>
</organism>
<dbReference type="EMBL" id="JBHSBU010000004">
    <property type="protein sequence ID" value="MFC4162015.1"/>
    <property type="molecule type" value="Genomic_DNA"/>
</dbReference>
<evidence type="ECO:0000259" key="1">
    <source>
        <dbReference type="Pfam" id="PF03354"/>
    </source>
</evidence>
<evidence type="ECO:0000259" key="2">
    <source>
        <dbReference type="Pfam" id="PF20441"/>
    </source>
</evidence>
<gene>
    <name evidence="3" type="ORF">ACFOW7_22005</name>
</gene>
<dbReference type="PANTHER" id="PTHR41287:SF1">
    <property type="entry name" value="PROTEIN YMFN"/>
    <property type="match status" value="1"/>
</dbReference>
<feature type="domain" description="Terminase large subunit-like endonuclease" evidence="2">
    <location>
        <begin position="268"/>
        <end position="551"/>
    </location>
</feature>
<protein>
    <submittedName>
        <fullName evidence="3">Terminase large subunit</fullName>
    </submittedName>
</protein>
<name>A0ABV8MXA3_9NEIS</name>
<dbReference type="PANTHER" id="PTHR41287">
    <property type="match status" value="1"/>
</dbReference>
<evidence type="ECO:0000313" key="3">
    <source>
        <dbReference type="EMBL" id="MFC4162015.1"/>
    </source>
</evidence>
<dbReference type="Gene3D" id="3.40.50.300">
    <property type="entry name" value="P-loop containing nucleotide triphosphate hydrolases"/>
    <property type="match status" value="1"/>
</dbReference>
<dbReference type="InterPro" id="IPR046462">
    <property type="entry name" value="TerL_nuclease"/>
</dbReference>
<dbReference type="InterPro" id="IPR005021">
    <property type="entry name" value="Terminase_largesu-like"/>
</dbReference>
<dbReference type="Proteomes" id="UP001595791">
    <property type="component" value="Unassembled WGS sequence"/>
</dbReference>
<proteinExistence type="predicted"/>
<dbReference type="Pfam" id="PF03354">
    <property type="entry name" value="TerL_ATPase"/>
    <property type="match status" value="1"/>
</dbReference>
<dbReference type="InterPro" id="IPR027417">
    <property type="entry name" value="P-loop_NTPase"/>
</dbReference>
<evidence type="ECO:0000313" key="4">
    <source>
        <dbReference type="Proteomes" id="UP001595791"/>
    </source>
</evidence>
<dbReference type="Gene3D" id="3.30.420.240">
    <property type="match status" value="1"/>
</dbReference>
<sequence>MASYPHVNAAHRYARDVVAGRISACEWTRLACQRHFDDLEKSKLKGYPYRFDKDEAERPCNFVELLPHAKGKWARKGELIRLEPWQCFIFCVLFGWLRKKNGLRRFREAYIEVPRKNGKSVLAAGVGLYCFVSDGEYGAEVYCGATTERQAWEVFRPARQMAIKSSALREEAGIEVFAKTMSTVEDGSRFEPVVGDPGDGASPSCSIVDEFHEHADSSLYDTMETGMGAREQPLMFIITTAGTNMAGPCRAKRIEVEKMLQGLDGFVDDELFAIVYTIDKDDDWTDPKALAKANPNLGVSVDLDQMLAKQRKAARNPRRAATFKTKHLNLWVNAKNAWINLQEWEAAKDEALKIEDFAGERCVIGYDLASKLDFASVARLFWRDIDGRRHYYLFVQHHLPEDTINSEDNPNSEAYRGWEKAGWIEEHDGPENDFEQIAQELEALPQRYTVEAFAQDKFGAAWIAQRLTSQKATVISVPMQATHLSPAMREIEAALRAGRFHHNGDPVLTWMASNVVAKEDKNENLFPDKENNAQKIDGIVAAIIAMTRAMADPIETKSKFKSAYAEKVHL</sequence>
<feature type="domain" description="Terminase large subunit-like ATPase" evidence="1">
    <location>
        <begin position="84"/>
        <end position="252"/>
    </location>
</feature>